<evidence type="ECO:0008006" key="4">
    <source>
        <dbReference type="Google" id="ProtNLM"/>
    </source>
</evidence>
<evidence type="ECO:0000256" key="1">
    <source>
        <dbReference type="SAM" id="MobiDB-lite"/>
    </source>
</evidence>
<name>A0ABP7PBM9_9ACTN</name>
<dbReference type="Proteomes" id="UP001500034">
    <property type="component" value="Unassembled WGS sequence"/>
</dbReference>
<comment type="caution">
    <text evidence="2">The sequence shown here is derived from an EMBL/GenBank/DDBJ whole genome shotgun (WGS) entry which is preliminary data.</text>
</comment>
<accession>A0ABP7PBM9</accession>
<proteinExistence type="predicted"/>
<feature type="compositionally biased region" description="Polar residues" evidence="1">
    <location>
        <begin position="91"/>
        <end position="107"/>
    </location>
</feature>
<sequence>MLEVLGAAVRVHGDAAGQRERVLLPLQDRTHLLGRLKDRLIAVEREIFVARFVLGDELGVPRCQTELGNAGALLESAVVGGLRHCCPLPGLSSSTGPTRTGPVASNRSYRHRPSPGVSGTRSGTADTKAVPEVRRGEDSGHPDGMDDKQERQRTETVERLVAAWMAETGRHDRAAAHEARTGWERGALSERAAQDLATWVTARITDTGFTEDEGPYVASPVRITPADKDVVHEWLRARGHRI</sequence>
<evidence type="ECO:0000313" key="2">
    <source>
        <dbReference type="EMBL" id="GAA3962968.1"/>
    </source>
</evidence>
<gene>
    <name evidence="2" type="ORF">GCM10022384_13950</name>
</gene>
<reference evidence="3" key="1">
    <citation type="journal article" date="2019" name="Int. J. Syst. Evol. Microbiol.">
        <title>The Global Catalogue of Microorganisms (GCM) 10K type strain sequencing project: providing services to taxonomists for standard genome sequencing and annotation.</title>
        <authorList>
            <consortium name="The Broad Institute Genomics Platform"/>
            <consortium name="The Broad Institute Genome Sequencing Center for Infectious Disease"/>
            <person name="Wu L."/>
            <person name="Ma J."/>
        </authorList>
    </citation>
    <scope>NUCLEOTIDE SEQUENCE [LARGE SCALE GENOMIC DNA]</scope>
    <source>
        <strain evidence="3">JCM 17027</strain>
    </source>
</reference>
<organism evidence="2 3">
    <name type="scientific">Streptomyces marokkonensis</name>
    <dbReference type="NCBI Taxonomy" id="324855"/>
    <lineage>
        <taxon>Bacteria</taxon>
        <taxon>Bacillati</taxon>
        <taxon>Actinomycetota</taxon>
        <taxon>Actinomycetes</taxon>
        <taxon>Kitasatosporales</taxon>
        <taxon>Streptomycetaceae</taxon>
        <taxon>Streptomyces</taxon>
    </lineage>
</organism>
<dbReference type="EMBL" id="BAABCQ010000018">
    <property type="protein sequence ID" value="GAA3962968.1"/>
    <property type="molecule type" value="Genomic_DNA"/>
</dbReference>
<keyword evidence="3" id="KW-1185">Reference proteome</keyword>
<feature type="compositionally biased region" description="Basic and acidic residues" evidence="1">
    <location>
        <begin position="129"/>
        <end position="153"/>
    </location>
</feature>
<evidence type="ECO:0000313" key="3">
    <source>
        <dbReference type="Proteomes" id="UP001500034"/>
    </source>
</evidence>
<protein>
    <recommendedName>
        <fullName evidence="4">DUF222 domain-containing protein</fullName>
    </recommendedName>
</protein>
<feature type="region of interest" description="Disordered" evidence="1">
    <location>
        <begin position="88"/>
        <end position="153"/>
    </location>
</feature>